<dbReference type="Gene3D" id="2.40.40.20">
    <property type="match status" value="1"/>
</dbReference>
<dbReference type="PANTHER" id="PTHR43105:SF10">
    <property type="entry name" value="NADH-QUINONE OXIDOREDUCTASE SUBUNIT G"/>
    <property type="match status" value="1"/>
</dbReference>
<dbReference type="InterPro" id="IPR006656">
    <property type="entry name" value="Mopterin_OxRdtase"/>
</dbReference>
<organism evidence="7 8">
    <name type="scientific">Streptomyces malaysiense</name>
    <dbReference type="NCBI Taxonomy" id="1428626"/>
    <lineage>
        <taxon>Bacteria</taxon>
        <taxon>Bacillati</taxon>
        <taxon>Actinomycetota</taxon>
        <taxon>Actinomycetes</taxon>
        <taxon>Kitasatosporales</taxon>
        <taxon>Streptomycetaceae</taxon>
        <taxon>Streptomyces</taxon>
    </lineage>
</organism>
<dbReference type="Proteomes" id="UP000034838">
    <property type="component" value="Unassembled WGS sequence"/>
</dbReference>
<dbReference type="AlphaFoldDB" id="A0A1J4PYF8"/>
<name>A0A1J4PYF8_9ACTN</name>
<keyword evidence="3" id="KW-0408">Iron</keyword>
<keyword evidence="1" id="KW-0004">4Fe-4S</keyword>
<evidence type="ECO:0000259" key="6">
    <source>
        <dbReference type="PROSITE" id="PS51669"/>
    </source>
</evidence>
<evidence type="ECO:0000256" key="2">
    <source>
        <dbReference type="ARBA" id="ARBA00022723"/>
    </source>
</evidence>
<dbReference type="GO" id="GO:0003954">
    <property type="term" value="F:NADH dehydrogenase activity"/>
    <property type="evidence" value="ECO:0007669"/>
    <property type="project" value="TreeGrafter"/>
</dbReference>
<dbReference type="RefSeq" id="WP_071387635.1">
    <property type="nucleotide sequence ID" value="NZ_LBDA02000056.1"/>
</dbReference>
<dbReference type="InterPro" id="IPR006657">
    <property type="entry name" value="MoPterin_dinucl-bd_dom"/>
</dbReference>
<dbReference type="Pfam" id="PF04879">
    <property type="entry name" value="Molybdop_Fe4S4"/>
    <property type="match status" value="1"/>
</dbReference>
<evidence type="ECO:0000256" key="1">
    <source>
        <dbReference type="ARBA" id="ARBA00022485"/>
    </source>
</evidence>
<gene>
    <name evidence="7" type="ORF">VT52_023770</name>
</gene>
<dbReference type="GO" id="GO:0022904">
    <property type="term" value="P:respiratory electron transport chain"/>
    <property type="evidence" value="ECO:0007669"/>
    <property type="project" value="TreeGrafter"/>
</dbReference>
<dbReference type="EMBL" id="LBDA02000056">
    <property type="protein sequence ID" value="OIK24983.1"/>
    <property type="molecule type" value="Genomic_DNA"/>
</dbReference>
<dbReference type="SMART" id="SM00926">
    <property type="entry name" value="Molybdop_Fe4S4"/>
    <property type="match status" value="1"/>
</dbReference>
<evidence type="ECO:0000313" key="8">
    <source>
        <dbReference type="Proteomes" id="UP000034838"/>
    </source>
</evidence>
<keyword evidence="8" id="KW-1185">Reference proteome</keyword>
<dbReference type="GO" id="GO:0043546">
    <property type="term" value="F:molybdopterin cofactor binding"/>
    <property type="evidence" value="ECO:0007669"/>
    <property type="project" value="InterPro"/>
</dbReference>
<evidence type="ECO:0000256" key="5">
    <source>
        <dbReference type="SAM" id="MobiDB-lite"/>
    </source>
</evidence>
<dbReference type="GO" id="GO:0016020">
    <property type="term" value="C:membrane"/>
    <property type="evidence" value="ECO:0007669"/>
    <property type="project" value="TreeGrafter"/>
</dbReference>
<dbReference type="GO" id="GO:0046872">
    <property type="term" value="F:metal ion binding"/>
    <property type="evidence" value="ECO:0007669"/>
    <property type="project" value="UniProtKB-KW"/>
</dbReference>
<accession>A0A1J4PYF8</accession>
<dbReference type="Gene3D" id="3.40.50.740">
    <property type="match status" value="1"/>
</dbReference>
<dbReference type="InterPro" id="IPR050123">
    <property type="entry name" value="Prok_molybdopt-oxidoreductase"/>
</dbReference>
<proteinExistence type="predicted"/>
<dbReference type="CDD" id="cd00508">
    <property type="entry name" value="MopB_CT_Fdh-Nap-like"/>
    <property type="match status" value="1"/>
</dbReference>
<comment type="caution">
    <text evidence="7">The sequence shown here is derived from an EMBL/GenBank/DDBJ whole genome shotgun (WGS) entry which is preliminary data.</text>
</comment>
<keyword evidence="4" id="KW-0411">Iron-sulfur</keyword>
<dbReference type="PROSITE" id="PS51669">
    <property type="entry name" value="4FE4S_MOW_BIS_MGD"/>
    <property type="match status" value="1"/>
</dbReference>
<evidence type="ECO:0000313" key="7">
    <source>
        <dbReference type="EMBL" id="OIK24983.1"/>
    </source>
</evidence>
<dbReference type="SUPFAM" id="SSF53706">
    <property type="entry name" value="Formate dehydrogenase/DMSO reductase, domains 1-3"/>
    <property type="match status" value="1"/>
</dbReference>
<dbReference type="SUPFAM" id="SSF50692">
    <property type="entry name" value="ADC-like"/>
    <property type="match status" value="1"/>
</dbReference>
<dbReference type="OrthoDB" id="7376058at2"/>
<dbReference type="Gene3D" id="3.40.228.10">
    <property type="entry name" value="Dimethylsulfoxide Reductase, domain 2"/>
    <property type="match status" value="1"/>
</dbReference>
<evidence type="ECO:0000256" key="4">
    <source>
        <dbReference type="ARBA" id="ARBA00023014"/>
    </source>
</evidence>
<evidence type="ECO:0000256" key="3">
    <source>
        <dbReference type="ARBA" id="ARBA00023004"/>
    </source>
</evidence>
<feature type="region of interest" description="Disordered" evidence="5">
    <location>
        <begin position="336"/>
        <end position="355"/>
    </location>
</feature>
<protein>
    <submittedName>
        <fullName evidence="7">Nitrite reductase</fullName>
    </submittedName>
</protein>
<dbReference type="InterPro" id="IPR009010">
    <property type="entry name" value="Asp_de-COase-like_dom_sf"/>
</dbReference>
<dbReference type="PANTHER" id="PTHR43105">
    <property type="entry name" value="RESPIRATORY NITRATE REDUCTASE"/>
    <property type="match status" value="1"/>
</dbReference>
<dbReference type="InterPro" id="IPR006963">
    <property type="entry name" value="Mopterin_OxRdtase_4Fe-4S_dom"/>
</dbReference>
<dbReference type="Pfam" id="PF00384">
    <property type="entry name" value="Molybdopterin"/>
    <property type="match status" value="1"/>
</dbReference>
<reference evidence="7" key="1">
    <citation type="submission" date="2016-10" db="EMBL/GenBank/DDBJ databases">
        <title>Genome sequence of Streptomyces malaysiense MUSC 136.</title>
        <authorList>
            <person name="Lee L.-H."/>
            <person name="Ser H.-L."/>
        </authorList>
    </citation>
    <scope>NUCLEOTIDE SEQUENCE [LARGE SCALE GENOMIC DNA]</scope>
    <source>
        <strain evidence="7">MUSC 136</strain>
    </source>
</reference>
<dbReference type="Pfam" id="PF01568">
    <property type="entry name" value="Molydop_binding"/>
    <property type="match status" value="1"/>
</dbReference>
<sequence length="700" mass="74346">MTTTTITAVDTHCPYCALQCGMRLVPADGPDGAPVQVLERPGFPVNRGALCGKGRTAAGPLAPGARLTAPLVRDAGTLREASWEEALDRVAAGLADAGRRHGRDAVGVFGGGGLTNEKAYLLGKFARVVLRTANIDYNGRFCMSSAAAALKAAFGLDRGLPFPLADVARAECVLLVGGNPAETMPPAVRHLRELRENGGRLIVVDPRRTRTAELADLHVRPVPGTDLALALGLLHLVIADGLLDEAFIAARTTGFEQVRAAAMAHWPERVERLTGVPVPVLREVAGRFARASTGIVLTARGAEQHSKGTDTVAAWIDLCLATGKAGRPGSGLGCLTGQGNGQGGREHGQKSDQLPGYRSLTDPAARAHVAAVWGVDPDTLPGPGRSAYELLDGLGQPDGVRALLLMGSNPVVSAPHAAHVTARLKELDFLAVSDVVLSETAELADVVLPVAQWAEETGTVTNLEGRVLLREAALAPPEGVRTDLYVLRELAARLGVRRGFSEDPREVFEELRAASAGGPADYAGITYERVRAEDGVFWPCPAEDHPGTPRPFLDRFATPDGRARFAAVSHRPAAEQPDADYPLWLTTGRVLAQYQSGAQTRRVPELARAAPGPFVELHPRLAERLGVVDGDRLTLTTRRGRATAPARITAGIRPDTVFMPFHWPGLGRANSLTHPALDPVSRMPEFKVCAVRVERAGDDR</sequence>
<keyword evidence="2" id="KW-0479">Metal-binding</keyword>
<dbReference type="GO" id="GO:0051539">
    <property type="term" value="F:4 iron, 4 sulfur cluster binding"/>
    <property type="evidence" value="ECO:0007669"/>
    <property type="project" value="UniProtKB-KW"/>
</dbReference>
<feature type="domain" description="4Fe-4S Mo/W bis-MGD-type" evidence="6">
    <location>
        <begin position="6"/>
        <end position="65"/>
    </location>
</feature>
<dbReference type="Gene3D" id="2.20.25.90">
    <property type="entry name" value="ADC-like domains"/>
    <property type="match status" value="1"/>
</dbReference>